<protein>
    <submittedName>
        <fullName evidence="3">Uncharacterized protein</fullName>
    </submittedName>
</protein>
<name>A0A451AP73_9GAMM</name>
<dbReference type="AlphaFoldDB" id="A0A451AP73"/>
<reference evidence="3" key="1">
    <citation type="submission" date="2019-02" db="EMBL/GenBank/DDBJ databases">
        <authorList>
            <person name="Gruber-Vodicka R. H."/>
            <person name="Seah K. B. B."/>
        </authorList>
    </citation>
    <scope>NUCLEOTIDE SEQUENCE</scope>
    <source>
        <strain evidence="2">BECK_BY1</strain>
        <strain evidence="3">BECK_BY2</strain>
        <strain evidence="1">BECK_BY3</strain>
    </source>
</reference>
<evidence type="ECO:0000313" key="3">
    <source>
        <dbReference type="EMBL" id="VFK67861.1"/>
    </source>
</evidence>
<dbReference type="EMBL" id="CAADFY010000151">
    <property type="protein sequence ID" value="VFK58702.1"/>
    <property type="molecule type" value="Genomic_DNA"/>
</dbReference>
<organism evidence="3">
    <name type="scientific">Candidatus Kentrum sp. TUN</name>
    <dbReference type="NCBI Taxonomy" id="2126343"/>
    <lineage>
        <taxon>Bacteria</taxon>
        <taxon>Pseudomonadati</taxon>
        <taxon>Pseudomonadota</taxon>
        <taxon>Gammaproteobacteria</taxon>
        <taxon>Candidatus Kentrum</taxon>
    </lineage>
</organism>
<evidence type="ECO:0000313" key="1">
    <source>
        <dbReference type="EMBL" id="VFK58702.1"/>
    </source>
</evidence>
<gene>
    <name evidence="2" type="ORF">BECKTUN1418D_GA0071000_12165</name>
    <name evidence="3" type="ORF">BECKTUN1418E_GA0071001_11653</name>
    <name evidence="1" type="ORF">BECKTUN1418F_GA0071002_11513</name>
</gene>
<evidence type="ECO:0000313" key="2">
    <source>
        <dbReference type="EMBL" id="VFK63512.1"/>
    </source>
</evidence>
<sequence length="88" mass="10126">MRFNSIGIKETSRNVGNMGCPGKTLSMFYHMTPRSCPIDIRLDSKHDSMPSGEMKRADILFISRSALQMSQILRTVYQYSIMHHWSEA</sequence>
<accession>A0A451AP73</accession>
<dbReference type="EMBL" id="CAADFV010000165">
    <property type="protein sequence ID" value="VFK67861.1"/>
    <property type="molecule type" value="Genomic_DNA"/>
</dbReference>
<proteinExistence type="predicted"/>
<dbReference type="EMBL" id="CAADFX010000216">
    <property type="protein sequence ID" value="VFK63512.1"/>
    <property type="molecule type" value="Genomic_DNA"/>
</dbReference>